<dbReference type="KEGG" id="ndk:I601_4108"/>
<keyword evidence="1" id="KW-1133">Transmembrane helix</keyword>
<keyword evidence="3" id="KW-1185">Reference proteome</keyword>
<proteinExistence type="predicted"/>
<evidence type="ECO:0000313" key="2">
    <source>
        <dbReference type="EMBL" id="ANH40503.1"/>
    </source>
</evidence>
<dbReference type="PATRIC" id="fig|1300347.3.peg.4118"/>
<keyword evidence="1" id="KW-0472">Membrane</keyword>
<evidence type="ECO:0000313" key="3">
    <source>
        <dbReference type="Proteomes" id="UP000077868"/>
    </source>
</evidence>
<dbReference type="AlphaFoldDB" id="A0A1A9GS80"/>
<accession>A0A1A9GS80</accession>
<sequence length="72" mass="7793">MDQPRYAKTPRRRILALGIPPAVAMMTLGGYWTLLAWGVVGNQPESRTLGAVGPIIAGFGVALAYVCIRPRR</sequence>
<dbReference type="EMBL" id="CP015079">
    <property type="protein sequence ID" value="ANH40503.1"/>
    <property type="molecule type" value="Genomic_DNA"/>
</dbReference>
<dbReference type="STRING" id="1300347.I601_4108"/>
<keyword evidence="1" id="KW-0812">Transmembrane</keyword>
<name>A0A1A9GS80_9ACTN</name>
<dbReference type="OrthoDB" id="4640879at2"/>
<evidence type="ECO:0000256" key="1">
    <source>
        <dbReference type="SAM" id="Phobius"/>
    </source>
</evidence>
<protein>
    <submittedName>
        <fullName evidence="2">Uncharacterized protein</fullName>
    </submittedName>
</protein>
<reference evidence="2 3" key="1">
    <citation type="submission" date="2016-03" db="EMBL/GenBank/DDBJ databases">
        <title>Complete genome sequence of a soil Actinobacterium, Nocardioides dokdonensis FR1436.</title>
        <authorList>
            <person name="Kwon S.-K."/>
            <person name="Kim K."/>
            <person name="Kim J.F."/>
        </authorList>
    </citation>
    <scope>NUCLEOTIDE SEQUENCE [LARGE SCALE GENOMIC DNA]</scope>
    <source>
        <strain evidence="2 3">FR1436</strain>
    </source>
</reference>
<organism evidence="2 3">
    <name type="scientific">Nocardioides dokdonensis FR1436</name>
    <dbReference type="NCBI Taxonomy" id="1300347"/>
    <lineage>
        <taxon>Bacteria</taxon>
        <taxon>Bacillati</taxon>
        <taxon>Actinomycetota</taxon>
        <taxon>Actinomycetes</taxon>
        <taxon>Propionibacteriales</taxon>
        <taxon>Nocardioidaceae</taxon>
        <taxon>Nocardioides</taxon>
    </lineage>
</organism>
<dbReference type="Proteomes" id="UP000077868">
    <property type="component" value="Chromosome"/>
</dbReference>
<feature type="transmembrane region" description="Helical" evidence="1">
    <location>
        <begin position="14"/>
        <end position="37"/>
    </location>
</feature>
<dbReference type="RefSeq" id="WP_068113892.1">
    <property type="nucleotide sequence ID" value="NZ_CP015079.1"/>
</dbReference>
<feature type="transmembrane region" description="Helical" evidence="1">
    <location>
        <begin position="49"/>
        <end position="68"/>
    </location>
</feature>
<gene>
    <name evidence="2" type="ORF">I601_4108</name>
</gene>